<evidence type="ECO:0000313" key="22">
    <source>
        <dbReference type="RefSeq" id="XP_035689631.1"/>
    </source>
</evidence>
<dbReference type="PROSITE" id="PS51820">
    <property type="entry name" value="PA14"/>
    <property type="match status" value="1"/>
</dbReference>
<reference evidence="22" key="2">
    <citation type="submission" date="2025-08" db="UniProtKB">
        <authorList>
            <consortium name="RefSeq"/>
        </authorList>
    </citation>
    <scope>IDENTIFICATION</scope>
    <source>
        <strain evidence="22">S238N-H82</strain>
        <tissue evidence="22">Testes</tissue>
    </source>
</reference>
<dbReference type="OMA" id="INCPNFE"/>
<dbReference type="FunFam" id="4.10.1080.10:FF:000001">
    <property type="entry name" value="Thrombospondin 3"/>
    <property type="match status" value="1"/>
</dbReference>
<dbReference type="InterPro" id="IPR013320">
    <property type="entry name" value="ConA-like_dom_sf"/>
</dbReference>
<feature type="compositionally biased region" description="Low complexity" evidence="15">
    <location>
        <begin position="1081"/>
        <end position="1106"/>
    </location>
</feature>
<dbReference type="SMART" id="SM00231">
    <property type="entry name" value="FA58C"/>
    <property type="match status" value="1"/>
</dbReference>
<comment type="caution">
    <text evidence="13">Lacks conserved residue(s) required for the propagation of feature annotation.</text>
</comment>
<feature type="region of interest" description="Disordered" evidence="15">
    <location>
        <begin position="1971"/>
        <end position="1992"/>
    </location>
</feature>
<dbReference type="GO" id="GO:0005509">
    <property type="term" value="F:calcium ion binding"/>
    <property type="evidence" value="ECO:0007669"/>
    <property type="project" value="UniProtKB-UniRule"/>
</dbReference>
<dbReference type="FunFam" id="2.60.120.200:FF:000307">
    <property type="entry name" value="Predicted protein"/>
    <property type="match status" value="1"/>
</dbReference>
<keyword evidence="11" id="KW-0325">Glycoprotein</keyword>
<dbReference type="FunFam" id="2.60.40.60:FF:000495">
    <property type="entry name" value="AGAP006731-PA"/>
    <property type="match status" value="1"/>
</dbReference>
<protein>
    <submittedName>
        <fullName evidence="22">Uncharacterized protein LOC118424933</fullName>
    </submittedName>
</protein>
<evidence type="ECO:0000256" key="12">
    <source>
        <dbReference type="PROSITE-ProRule" id="PRU00043"/>
    </source>
</evidence>
<dbReference type="InterPro" id="IPR018097">
    <property type="entry name" value="EGF_Ca-bd_CS"/>
</dbReference>
<proteinExistence type="inferred from homology"/>
<dbReference type="Pfam" id="PF12947">
    <property type="entry name" value="EGF_3"/>
    <property type="match status" value="1"/>
</dbReference>
<dbReference type="InterPro" id="IPR015919">
    <property type="entry name" value="Cadherin-like_sf"/>
</dbReference>
<dbReference type="InterPro" id="IPR032675">
    <property type="entry name" value="LRR_dom_sf"/>
</dbReference>
<dbReference type="PROSITE" id="PS51234">
    <property type="entry name" value="TSP3"/>
    <property type="match status" value="2"/>
</dbReference>
<feature type="repeat" description="TSP type-3" evidence="14">
    <location>
        <begin position="2131"/>
        <end position="2166"/>
    </location>
</feature>
<dbReference type="InterPro" id="IPR008979">
    <property type="entry name" value="Galactose-bd-like_sf"/>
</dbReference>
<dbReference type="PROSITE" id="PS01286">
    <property type="entry name" value="FA58C_2"/>
    <property type="match status" value="1"/>
</dbReference>
<gene>
    <name evidence="22" type="primary">LOC118424933</name>
</gene>
<evidence type="ECO:0000313" key="21">
    <source>
        <dbReference type="Proteomes" id="UP000001554"/>
    </source>
</evidence>
<dbReference type="RefSeq" id="XP_035689631.1">
    <property type="nucleotide sequence ID" value="XM_035833738.1"/>
</dbReference>
<dbReference type="SUPFAM" id="SSF103647">
    <property type="entry name" value="TSP type-3 repeat"/>
    <property type="match status" value="3"/>
</dbReference>
<dbReference type="PRINTS" id="PR00205">
    <property type="entry name" value="CADHERIN"/>
</dbReference>
<dbReference type="CDD" id="cd00053">
    <property type="entry name" value="EGF"/>
    <property type="match status" value="1"/>
</dbReference>
<evidence type="ECO:0000259" key="19">
    <source>
        <dbReference type="PROSITE" id="PS51236"/>
    </source>
</evidence>
<keyword evidence="3 13" id="KW-0245">EGF-like domain</keyword>
<dbReference type="SUPFAM" id="SSF57196">
    <property type="entry name" value="EGF/Laminin"/>
    <property type="match status" value="1"/>
</dbReference>
<sequence length="2650" mass="291680">MQNNDIGHLEEGTIDQLTSHIKGIYFNGNDLTELHPGGEFHNITANGQINFYGNRISSLRSGTFKQISGVTDLDLRNNDIAIIETNSFHDISAGYLRLDGNPTKHLRPFAFNDVRLTYDLSLTSADFVTIPPFTFNQVSGRHMYLNGGSVAVIESNAFYTNRLSGDMNLQSNNISVIKENGFYGASCRYLYLHNNPVTKLEPFAFNDVAVSYNFVMYSTQLRDIPSSAFNGVTARNLYLYNNPVTSLASYSFNNTRVTNAFSIYNCQIETIMSRAFNDLTAETLSLYNNPVTTRLESFAFNNVRVTDFLMYSCAFATIASRTFNDVSARNLFLYGNSNLTAIAEEAFSSVNVWSSLDGHGRLDLSNCAIRVIVGKMFTPGSRVKELILRNNQLRYIGARAFEEIELRVIDIRNNLLVSIPETCFHLQSTVQKLDLTNNTISSIGDGAFDNLLSLEQLLLGDNNLQVFYKLPDLPNLVTVDISKNEIEFVEENAFSILATNETFLYLTGNPLACSCSFYKTMRNLSTTIFGGSCSTPEQLINITFDSSGDSSNYFANFDSSDFLCAPTNVHAVAESNREISVSWDHVPDLDDIQSVNLTNATMGVINGTETNTTNSNQTMLNETVSNTTDFNQTANNTTSFNVTANNTTSFNVTANNTTSFNETANNTTSFNETVNNTTKSFNETVNNTTTLNQTETNSTNVSICNITNFNQSETNMTSTNNTNNNCFNQTQANDTDINDEQLDQVSYPYYLVTCTSETAPTISRGLIVTNFTMFNASDGVQAGTTYTCAVLYNQLGDFSASSWPVTVTTLQETEDIDENSMQVPISYYDFSITHPDFDGRRQGELLDPTYMVNPFGGYLSTSDDPTLDPIARWFVSVPGDNFAREETLVLTQQNGTDVYRFYDKDFFPVDGFGYGFEGQRDCNNTLHNFGFTAAVRAALTYTGNEIITVGGGDELWLFVDRKRVIDLRREKGDKSEITSCRRLTLQGSRSEGGTVIDGECVIHGNATDDTVELELTVGNTYHLDVFVAEREPCASSLFLEVEDVVLSFPVVDISADNVSSFATGAPNIFNSTNDSLAATTEELSNTTTLPTLTPETATSTEPPYSTVNHTEAANNIGNHTEAMNTTTNYTETTEPPVTSNRTAQQNISTTMSSAEPMDRPAGFPVDYEPRIQEDLHQNGIVQIVSLASVASTDSLFTITILEGSDGGHFTIKNDTDENRADAEDIPTQNVTWVTVDGTSFVVCNQTVLETTSEAVGMDVQTFVITTRSALITLAADVDYEDVQQYELVLVVEDNSAAPARTGTLAIEIFVEDVNDNCPSFTTKEFDVEPKPVLSPGPVFTLQWVDRDSRPNAIVSIYRTQEVQQTYLHQLQFSVIAVDSGTPPRGDIATVSMTISDTCLYDSLNKSIEYDVSVENHTGNVYIRVPKYYVKTFVCFEPLGMESGWIHISQISASSADEFYGPDRSRLNNNASIASDGGTHAARGNWRAAVTDAEQWLQVSFLEEVVIKAVVVQGSFDAQEWVQTYILLYSNDSINWQTYKENGTVKLFNGSSDASTPQQEVLLDPITTSHIRINPQSWRNRISMRIELIGCTVRMQHIRETACARCPTAYYCTGDGVARPCGRCDPPSAACERSPTEHSFGGASECSPCPIGRICKDGYGHVCRRYHYAEPCNETHCPDSCTPCEPGYACFFGRRYQCRPGFYGTGRMDYCVPCPAGSYNNQSGATGCFCCPPGFYSTVGKTECEPCHPRTWSRGDCTICRDCRDISECPCLSSPCFGDVTCQNINSSYYVCSACPPGYSGDGVTCVDVDECNITSACHDYCENTNPGYVCGACPKGYSGDTAVAYGLDHALQHPQVCEDVDECAVDNGGCHQYAECVNTLGSYRCGNCVEGYISDIYLGCIPEDLCQLGRHNCSSNATCLSLGNGKFRCKCNPGYGGDGYRCGPDTDQDGWPDEPVSCLTRWCKQDNCPLEPNSGQEDNDGDNKGDVCDQDDDNDGRLNSVDNCIFVSNWDQKDTDRDGYGDVCDTCPLLANQDQTDTDGDGTGNECDDDDDGDGLLDASDPCPLLNDTQSDTDSDCVEDASDNCPNVSNANQQDSDMDGYGDACDGNDKDGDTVIDTVDNCVDIPNSEQTDTDSDGIGDACDDDIDNDAMPNDRDNCPYIPNPGWVDTNGNHVGDACEYDYDGDGVPDVDDVCPKHSNYHVTSFAGHVSVNLAGGAAPTWAVTDDGREIRLTTHTDDPVVLIGNDRFGPVNLTGTIFVTEDSGNDYIGFVFGYQSNRKFYVVIWKHENENAESSATYGGIKGLQIKVVDSSTGPSSTLADALWHTHDTANHVTMLWHDPDMRGWIHRTPYTFQLMHRPSVGLIRVTVSSNRRLLTDSGNVYDTTILGGRLGVFQYNQSGVIWSNLQIACGEKVNQAIHFDGKDDYVELASVIALELYDSFTIESWIRLTGEAADSKMPVICTLNNRLCMFVENGFLYGRLGTSVVQSYTDIPAECWCHITLLYDAQEWQLSLYINGSLETSTSAVTPLAWTGNDTNVYIGRDENDFFNGTMDDIRLYGIKLQETEIAEDARTSDRLRQFHRGFLNAQFTVDNEKMDATMLLDVGIHGHHGKIVGSPVLVPSAVDQARHQLPSAKKRRRRSAVEDAHEEL</sequence>
<dbReference type="OrthoDB" id="14563at2759"/>
<name>A0A9J7N2V1_BRAFL</name>
<dbReference type="Pfam" id="PF02412">
    <property type="entry name" value="TSP_3"/>
    <property type="match status" value="6"/>
</dbReference>
<evidence type="ECO:0000256" key="2">
    <source>
        <dbReference type="ARBA" id="ARBA00009456"/>
    </source>
</evidence>
<dbReference type="FunFam" id="4.10.1080.10:FF:000004">
    <property type="entry name" value="Cartilage oligomeric matrix protein"/>
    <property type="match status" value="1"/>
</dbReference>
<dbReference type="SUPFAM" id="SSF49313">
    <property type="entry name" value="Cadherin-like"/>
    <property type="match status" value="2"/>
</dbReference>
<keyword evidence="6" id="KW-0677">Repeat</keyword>
<dbReference type="InterPro" id="IPR024731">
    <property type="entry name" value="NELL2-like_EGF"/>
</dbReference>
<dbReference type="SMART" id="SM00179">
    <property type="entry name" value="EGF_CA"/>
    <property type="match status" value="4"/>
</dbReference>
<feature type="compositionally biased region" description="Acidic residues" evidence="15">
    <location>
        <begin position="2036"/>
        <end position="2055"/>
    </location>
</feature>
<dbReference type="Proteomes" id="UP000001554">
    <property type="component" value="Chromosome 10"/>
</dbReference>
<dbReference type="InterPro" id="IPR049883">
    <property type="entry name" value="NOTCH1_EGF-like"/>
</dbReference>
<feature type="domain" description="EGF-like" evidence="17">
    <location>
        <begin position="1902"/>
        <end position="1943"/>
    </location>
</feature>
<dbReference type="InterPro" id="IPR001611">
    <property type="entry name" value="Leu-rich_rpt"/>
</dbReference>
<evidence type="ECO:0000256" key="8">
    <source>
        <dbReference type="ARBA" id="ARBA00022889"/>
    </source>
</evidence>
<evidence type="ECO:0000256" key="7">
    <source>
        <dbReference type="ARBA" id="ARBA00022837"/>
    </source>
</evidence>
<evidence type="ECO:0000256" key="6">
    <source>
        <dbReference type="ARBA" id="ARBA00022737"/>
    </source>
</evidence>
<keyword evidence="10" id="KW-1015">Disulfide bond</keyword>
<evidence type="ECO:0000256" key="3">
    <source>
        <dbReference type="ARBA" id="ARBA00022536"/>
    </source>
</evidence>
<dbReference type="InterPro" id="IPR037524">
    <property type="entry name" value="PA14/GLEYA"/>
</dbReference>
<keyword evidence="5" id="KW-0732">Signal</keyword>
<dbReference type="InterPro" id="IPR003367">
    <property type="entry name" value="Thrombospondin_3-like_rpt"/>
</dbReference>
<evidence type="ECO:0000256" key="4">
    <source>
        <dbReference type="ARBA" id="ARBA00022614"/>
    </source>
</evidence>
<evidence type="ECO:0000256" key="5">
    <source>
        <dbReference type="ARBA" id="ARBA00022729"/>
    </source>
</evidence>
<dbReference type="InterPro" id="IPR006558">
    <property type="entry name" value="LamG-like"/>
</dbReference>
<evidence type="ECO:0000256" key="9">
    <source>
        <dbReference type="ARBA" id="ARBA00023136"/>
    </source>
</evidence>
<feature type="region of interest" description="Disordered" evidence="15">
    <location>
        <begin position="2032"/>
        <end position="2105"/>
    </location>
</feature>
<keyword evidence="4" id="KW-0433">Leucine-rich repeat</keyword>
<comment type="similarity">
    <text evidence="2">Belongs to the thrombospondin family.</text>
</comment>
<dbReference type="PROSITE" id="PS50268">
    <property type="entry name" value="CADHERIN_2"/>
    <property type="match status" value="1"/>
</dbReference>
<dbReference type="GO" id="GO:0005886">
    <property type="term" value="C:plasma membrane"/>
    <property type="evidence" value="ECO:0007669"/>
    <property type="project" value="InterPro"/>
</dbReference>
<dbReference type="Pfam" id="PF00754">
    <property type="entry name" value="F5_F8_type_C"/>
    <property type="match status" value="1"/>
</dbReference>
<feature type="compositionally biased region" description="Acidic residues" evidence="15">
    <location>
        <begin position="2071"/>
        <end position="2082"/>
    </location>
</feature>
<dbReference type="Pfam" id="PF05735">
    <property type="entry name" value="TSP_C"/>
    <property type="match status" value="1"/>
</dbReference>
<evidence type="ECO:0000256" key="1">
    <source>
        <dbReference type="ARBA" id="ARBA00004370"/>
    </source>
</evidence>
<dbReference type="SMART" id="SM00369">
    <property type="entry name" value="LRR_TYP"/>
    <property type="match status" value="8"/>
</dbReference>
<evidence type="ECO:0000259" key="20">
    <source>
        <dbReference type="PROSITE" id="PS51820"/>
    </source>
</evidence>
<dbReference type="SMART" id="SM00112">
    <property type="entry name" value="CA"/>
    <property type="match status" value="1"/>
</dbReference>
<feature type="region of interest" description="Disordered" evidence="15">
    <location>
        <begin position="2628"/>
        <end position="2650"/>
    </location>
</feature>
<dbReference type="InterPro" id="IPR008859">
    <property type="entry name" value="Thrombospondin_C"/>
</dbReference>
<dbReference type="InterPro" id="IPR009030">
    <property type="entry name" value="Growth_fac_rcpt_cys_sf"/>
</dbReference>
<evidence type="ECO:0000259" key="17">
    <source>
        <dbReference type="PROSITE" id="PS50026"/>
    </source>
</evidence>
<dbReference type="KEGG" id="bfo:118424933"/>
<feature type="domain" description="F5/8 type C" evidence="16">
    <location>
        <begin position="1434"/>
        <end position="1590"/>
    </location>
</feature>
<feature type="domain" description="PA14" evidence="20">
    <location>
        <begin position="891"/>
        <end position="1055"/>
    </location>
</feature>
<dbReference type="Gene3D" id="3.80.10.10">
    <property type="entry name" value="Ribonuclease Inhibitor"/>
    <property type="match status" value="3"/>
</dbReference>
<dbReference type="Gene3D" id="2.60.120.260">
    <property type="entry name" value="Galactose-binding domain-like"/>
    <property type="match status" value="1"/>
</dbReference>
<dbReference type="GO" id="GO:0005576">
    <property type="term" value="C:extracellular region"/>
    <property type="evidence" value="ECO:0007669"/>
    <property type="project" value="InterPro"/>
</dbReference>
<feature type="domain" description="TSP C-terminal" evidence="19">
    <location>
        <begin position="2198"/>
        <end position="2415"/>
    </location>
</feature>
<evidence type="ECO:0000256" key="14">
    <source>
        <dbReference type="PROSITE-ProRule" id="PRU00634"/>
    </source>
</evidence>
<evidence type="ECO:0000259" key="18">
    <source>
        <dbReference type="PROSITE" id="PS50268"/>
    </source>
</evidence>
<dbReference type="PROSITE" id="PS50022">
    <property type="entry name" value="FA58C_3"/>
    <property type="match status" value="1"/>
</dbReference>
<feature type="compositionally biased region" description="Basic and acidic residues" evidence="15">
    <location>
        <begin position="2641"/>
        <end position="2650"/>
    </location>
</feature>
<feature type="domain" description="Cadherin" evidence="18">
    <location>
        <begin position="1192"/>
        <end position="1320"/>
    </location>
</feature>
<evidence type="ECO:0000256" key="11">
    <source>
        <dbReference type="ARBA" id="ARBA00023180"/>
    </source>
</evidence>
<dbReference type="FunFam" id="3.80.10.10:FF:001360">
    <property type="entry name" value="Uncharacterized protein"/>
    <property type="match status" value="1"/>
</dbReference>
<dbReference type="CDD" id="cd00054">
    <property type="entry name" value="EGF_CA"/>
    <property type="match status" value="2"/>
</dbReference>
<dbReference type="InterPro" id="IPR002126">
    <property type="entry name" value="Cadherin-like_dom"/>
</dbReference>
<accession>A0A9J7N2V1</accession>
<dbReference type="Gene3D" id="2.10.25.10">
    <property type="entry name" value="Laminin"/>
    <property type="match status" value="3"/>
</dbReference>
<dbReference type="SMART" id="SM01411">
    <property type="entry name" value="Ephrin_rec_like"/>
    <property type="match status" value="1"/>
</dbReference>
<feature type="region of interest" description="Disordered" evidence="15">
    <location>
        <begin position="1128"/>
        <end position="1160"/>
    </location>
</feature>
<dbReference type="FunFam" id="2.10.25.10:FF:000038">
    <property type="entry name" value="Fibrillin 2"/>
    <property type="match status" value="1"/>
</dbReference>
<dbReference type="PROSITE" id="PS01186">
    <property type="entry name" value="EGF_2"/>
    <property type="match status" value="1"/>
</dbReference>
<dbReference type="Gene3D" id="4.10.1080.10">
    <property type="entry name" value="TSP type-3 repeat"/>
    <property type="match status" value="3"/>
</dbReference>
<keyword evidence="9" id="KW-0472">Membrane</keyword>
<dbReference type="SUPFAM" id="SSF57184">
    <property type="entry name" value="Growth factor receptor domain"/>
    <property type="match status" value="1"/>
</dbReference>
<organism evidence="21 22">
    <name type="scientific">Branchiostoma floridae</name>
    <name type="common">Florida lancelet</name>
    <name type="synonym">Amphioxus</name>
    <dbReference type="NCBI Taxonomy" id="7739"/>
    <lineage>
        <taxon>Eukaryota</taxon>
        <taxon>Metazoa</taxon>
        <taxon>Chordata</taxon>
        <taxon>Cephalochordata</taxon>
        <taxon>Leptocardii</taxon>
        <taxon>Amphioxiformes</taxon>
        <taxon>Branchiostomatidae</taxon>
        <taxon>Branchiostoma</taxon>
    </lineage>
</organism>
<dbReference type="FunFam" id="2.10.25.10:FF:000027">
    <property type="entry name" value="Thrombospondin 3"/>
    <property type="match status" value="1"/>
</dbReference>
<dbReference type="GeneID" id="118424933"/>
<dbReference type="FunFam" id="2.60.120.260:FF:000247">
    <property type="entry name" value="Uncharacterized protein"/>
    <property type="match status" value="1"/>
</dbReference>
<dbReference type="SUPFAM" id="SSF52058">
    <property type="entry name" value="L domain-like"/>
    <property type="match status" value="2"/>
</dbReference>
<dbReference type="PROSITE" id="PS50026">
    <property type="entry name" value="EGF_3"/>
    <property type="match status" value="1"/>
</dbReference>
<evidence type="ECO:0000256" key="13">
    <source>
        <dbReference type="PROSITE-ProRule" id="PRU00076"/>
    </source>
</evidence>
<dbReference type="PROSITE" id="PS51236">
    <property type="entry name" value="TSP_CTER"/>
    <property type="match status" value="1"/>
</dbReference>
<evidence type="ECO:0000256" key="10">
    <source>
        <dbReference type="ARBA" id="ARBA00023157"/>
    </source>
</evidence>
<dbReference type="Gene3D" id="2.60.120.200">
    <property type="match status" value="2"/>
</dbReference>
<dbReference type="CDD" id="cd00057">
    <property type="entry name" value="FA58C"/>
    <property type="match status" value="1"/>
</dbReference>
<dbReference type="Gene3D" id="2.60.40.60">
    <property type="entry name" value="Cadherins"/>
    <property type="match status" value="1"/>
</dbReference>
<keyword evidence="21" id="KW-1185">Reference proteome</keyword>
<dbReference type="InterPro" id="IPR001881">
    <property type="entry name" value="EGF-like_Ca-bd_dom"/>
</dbReference>
<dbReference type="SUPFAM" id="SSF49899">
    <property type="entry name" value="Concanavalin A-like lectins/glucanases"/>
    <property type="match status" value="2"/>
</dbReference>
<feature type="compositionally biased region" description="Polar residues" evidence="15">
    <location>
        <begin position="2084"/>
        <end position="2095"/>
    </location>
</feature>
<dbReference type="SMART" id="SM00560">
    <property type="entry name" value="LamGL"/>
    <property type="match status" value="1"/>
</dbReference>
<feature type="repeat" description="TSP type-3" evidence="14">
    <location>
        <begin position="2094"/>
        <end position="2130"/>
    </location>
</feature>
<dbReference type="InterPro" id="IPR000742">
    <property type="entry name" value="EGF"/>
</dbReference>
<dbReference type="Pfam" id="PF07645">
    <property type="entry name" value="EGF_CA"/>
    <property type="match status" value="2"/>
</dbReference>
<dbReference type="PROSITE" id="PS01187">
    <property type="entry name" value="EGF_CA"/>
    <property type="match status" value="1"/>
</dbReference>
<reference evidence="21" key="1">
    <citation type="journal article" date="2020" name="Nat. Ecol. Evol.">
        <title>Deeply conserved synteny resolves early events in vertebrate evolution.</title>
        <authorList>
            <person name="Simakov O."/>
            <person name="Marletaz F."/>
            <person name="Yue J.X."/>
            <person name="O'Connell B."/>
            <person name="Jenkins J."/>
            <person name="Brandt A."/>
            <person name="Calef R."/>
            <person name="Tung C.H."/>
            <person name="Huang T.K."/>
            <person name="Schmutz J."/>
            <person name="Satoh N."/>
            <person name="Yu J.K."/>
            <person name="Putnam N.H."/>
            <person name="Green R.E."/>
            <person name="Rokhsar D.S."/>
        </authorList>
    </citation>
    <scope>NUCLEOTIDE SEQUENCE [LARGE SCALE GENOMIC DNA]</scope>
    <source>
        <strain evidence="21">S238N-H82</strain>
    </source>
</reference>
<dbReference type="SUPFAM" id="SSF49785">
    <property type="entry name" value="Galactose-binding domain-like"/>
    <property type="match status" value="1"/>
</dbReference>
<dbReference type="PROSITE" id="PS00232">
    <property type="entry name" value="CADHERIN_1"/>
    <property type="match status" value="1"/>
</dbReference>
<dbReference type="InterPro" id="IPR020894">
    <property type="entry name" value="Cadherin_CS"/>
</dbReference>
<dbReference type="InterPro" id="IPR003591">
    <property type="entry name" value="Leu-rich_rpt_typical-subtyp"/>
</dbReference>
<dbReference type="PANTHER" id="PTHR10199">
    <property type="entry name" value="THROMBOSPONDIN"/>
    <property type="match status" value="1"/>
</dbReference>
<dbReference type="GO" id="GO:0007156">
    <property type="term" value="P:homophilic cell adhesion via plasma membrane adhesion molecules"/>
    <property type="evidence" value="ECO:0007669"/>
    <property type="project" value="InterPro"/>
</dbReference>
<dbReference type="InterPro" id="IPR028974">
    <property type="entry name" value="TSP_type-3_rpt"/>
</dbReference>
<dbReference type="Pfam" id="PF13855">
    <property type="entry name" value="LRR_8"/>
    <property type="match status" value="1"/>
</dbReference>
<keyword evidence="8" id="KW-0130">Cell adhesion</keyword>
<keyword evidence="7 12" id="KW-0106">Calcium</keyword>
<dbReference type="CDD" id="cd11304">
    <property type="entry name" value="Cadherin_repeat"/>
    <property type="match status" value="1"/>
</dbReference>
<dbReference type="InterPro" id="IPR000421">
    <property type="entry name" value="FA58C"/>
</dbReference>
<dbReference type="SMART" id="SM00181">
    <property type="entry name" value="EGF"/>
    <property type="match status" value="4"/>
</dbReference>
<evidence type="ECO:0000256" key="15">
    <source>
        <dbReference type="SAM" id="MobiDB-lite"/>
    </source>
</evidence>
<dbReference type="PANTHER" id="PTHR10199:SF110">
    <property type="entry name" value="TSP C-TERMINAL DOMAIN-CONTAINING PROTEIN"/>
    <property type="match status" value="1"/>
</dbReference>
<evidence type="ECO:0000259" key="16">
    <source>
        <dbReference type="PROSITE" id="PS50022"/>
    </source>
</evidence>
<feature type="compositionally biased region" description="Polar residues" evidence="15">
    <location>
        <begin position="1139"/>
        <end position="1153"/>
    </location>
</feature>
<comment type="subcellular location">
    <subcellularLocation>
        <location evidence="1">Membrane</location>
    </subcellularLocation>
</comment>
<feature type="compositionally biased region" description="Low complexity" evidence="15">
    <location>
        <begin position="1128"/>
        <end position="1138"/>
    </location>
</feature>
<feature type="region of interest" description="Disordered" evidence="15">
    <location>
        <begin position="1081"/>
        <end position="1110"/>
    </location>
</feature>
<dbReference type="InterPro" id="IPR017897">
    <property type="entry name" value="Thrombospondin_3_rpt"/>
</dbReference>